<proteinExistence type="predicted"/>
<sequence>MSSVSTPPYGSPVVGIIADIVASRALADRASAQRDIMAAFARAEESVPVLRSAWATVGDEFQVIVADWASALRLTLRVQSLLPETVSLRFGIGVGEINTIRLEMDDDESADDVAPGPPIQDGSAWLYARAALEDAEARQDKRDEVRTGFRADDAHLTASVSQTLVLRDHVVARMKVRERRLLAAILQGHTQLEAARAEGISQAAVSQSLHRSGAMALLDADREDFPC</sequence>
<gene>
    <name evidence="1" type="ORF">P8192_13740</name>
</gene>
<dbReference type="Pfam" id="PF16264">
    <property type="entry name" value="SatD"/>
    <property type="match status" value="1"/>
</dbReference>
<reference evidence="1 2" key="1">
    <citation type="submission" date="2023-04" db="EMBL/GenBank/DDBJ databases">
        <title>Funneling lignin-derived compounds into biodiesel using alkali-halophilic Citricoccus sp. P2.</title>
        <authorList>
            <person name="Luo C.-B."/>
        </authorList>
    </citation>
    <scope>NUCLEOTIDE SEQUENCE [LARGE SCALE GENOMIC DNA]</scope>
    <source>
        <strain evidence="1 2">P2</strain>
    </source>
</reference>
<protein>
    <submittedName>
        <fullName evidence="1">SatD family protein</fullName>
    </submittedName>
</protein>
<name>A0ABY8H680_9MICC</name>
<accession>A0ABY8H680</accession>
<dbReference type="RefSeq" id="WP_278157561.1">
    <property type="nucleotide sequence ID" value="NZ_CP121252.1"/>
</dbReference>
<organism evidence="1 2">
    <name type="scientific">Citricoccus muralis</name>
    <dbReference type="NCBI Taxonomy" id="169134"/>
    <lineage>
        <taxon>Bacteria</taxon>
        <taxon>Bacillati</taxon>
        <taxon>Actinomycetota</taxon>
        <taxon>Actinomycetes</taxon>
        <taxon>Micrococcales</taxon>
        <taxon>Micrococcaceae</taxon>
        <taxon>Citricoccus</taxon>
    </lineage>
</organism>
<evidence type="ECO:0000313" key="2">
    <source>
        <dbReference type="Proteomes" id="UP001219037"/>
    </source>
</evidence>
<dbReference type="EMBL" id="CP121252">
    <property type="protein sequence ID" value="WFP16421.1"/>
    <property type="molecule type" value="Genomic_DNA"/>
</dbReference>
<evidence type="ECO:0000313" key="1">
    <source>
        <dbReference type="EMBL" id="WFP16421.1"/>
    </source>
</evidence>
<keyword evidence="2" id="KW-1185">Reference proteome</keyword>
<dbReference type="Proteomes" id="UP001219037">
    <property type="component" value="Chromosome"/>
</dbReference>
<dbReference type="InterPro" id="IPR032580">
    <property type="entry name" value="SatD"/>
</dbReference>